<evidence type="ECO:0000313" key="8">
    <source>
        <dbReference type="EMBL" id="CAB4199154.1"/>
    </source>
</evidence>
<protein>
    <recommendedName>
        <fullName evidence="3">Large polyvalent protein associated domain-containing protein</fullName>
    </recommendedName>
</protein>
<feature type="coiled-coil region" evidence="1">
    <location>
        <begin position="274"/>
        <end position="301"/>
    </location>
</feature>
<dbReference type="EMBL" id="LR796865">
    <property type="protein sequence ID" value="CAB4171291.1"/>
    <property type="molecule type" value="Genomic_DNA"/>
</dbReference>
<dbReference type="EMBL" id="LR798452">
    <property type="protein sequence ID" value="CAB5238403.1"/>
    <property type="molecule type" value="Genomic_DNA"/>
</dbReference>
<accession>A0A6J5R260</accession>
<proteinExistence type="predicted"/>
<gene>
    <name evidence="6" type="ORF">UFOVP1092_29</name>
    <name evidence="7" type="ORF">UFOVP1152_33</name>
    <name evidence="8" type="ORF">UFOVP1337_22</name>
    <name evidence="10" type="ORF">UFOVP1537_37</name>
    <name evidence="9" type="ORF">UFOVP1598_15</name>
    <name evidence="4" type="ORF">UFOVP825_2</name>
    <name evidence="5" type="ORF">UFOVP915_37</name>
</gene>
<evidence type="ECO:0000313" key="10">
    <source>
        <dbReference type="EMBL" id="CAB5238403.1"/>
    </source>
</evidence>
<sequence>MTGPFRFSPEQSSTGFDFSLGSDANPMLETARGRAQEQSQNSADNLDKLITLRERTKDPLQADRLDRLIKQYTSLKTGSIGDFAAGAAGGVADAPLSVVSTLLGLGPSSISNVAARGRRGVQEAQAGLRELTGNTDPTNIAGTVGEMAGGMIGGAPVFGKAAQAVGAGVSKVIPALEPLMTGATDLSKISNPAVRAIVQRMTSGTANVIAGAPINAAQTLSSEAPWDEKVKSAAIQSGADFLFGLGHTPSAKPKVTNTVDPNTPAATPESGALADELSAKFKEAEANRAAAKQLREEAKAQWIVDNMAGGKKWGDLSKNDKAQVYVDYSEKRKAPEVAPTELPADTQPSPIKPTDILDPTAADIPALRDRAAVAIDDATAAAKTPRTEDPNGPPQASTPVEQEIASAEYHINRLKQVGDLAGANDLIPHLNKVKKLVGMEPMALEVLPVLDKLGKMNSDQLDNHLDEIYKVLDSAHEKSPEYVQASNDLNDVINEKLRRQQMGKDPLLDEVKGLPAEPATIAPPVDPIQDKLEALKRGETITPKMPEELNSNLEKEFLRINVRDLTPRELLDTYNKWQSWIGGQKELWDMTDHNLDAETQSLQKIKNLPGGYLEDPYAVHRMIAEDLKSAVRQSRVINAAARLEKTGQLDQILSLRHDDRMSMQGIAEKLSINPDTVMDVLEFLGKTEIQYGQPRPKDVAAMNAATKVELDKLNAIKETADRTLKMLHQMSVPQMEQGKIPTPDTTVPTPGEALADGLRKGPKAVRAKDFAETGNYDVEINGKVYQIFRDADAKAWYQDPSNTGEHFSKNWLGTTKTEALAALHERVTGEKKSAMLENIGRTVESRKAAKEVSLTGETPKGEQLDVKRLAQPVSKLPDGQIQLQIDHVHEKLAEAKTLNDSDMIGDYERRLSKLMDEQAKRKGPPDAPSSGKGLTANIPPGIGGALLGATYGLRTAKDDEDAAKRAFLYAMIGGFGSSAVFRGGNYIARMRELRKESGELFAGELALRKNSKLAIETSKTLSELIDDAKSRPRQAYEQVANRSIGAQRVAAAFPQLHNAPMESNFAKQIFTAGRWVSKTENALGGDGITITGKNGNPIHVTGPYNKILAMVNGDVDGLDRVRIALASAEGAIAGRQVPMDLQTREAYIRNAPKEYIEASKAARDYNLGLMKVMLEAGRISTEGYAAMANEQWYAPLLQAAKDVSSAKYAKLRFVGQEKVVFGRKQGGSTEILSPTQVDMEVTARVMRAAEFGKAVNSLIDFAEKQPKVIRDAIIRPVDKVSNPEHDQIRVAADKLATELGLSGSDARNLLAYLDTNNLGAPDGKIAVYRNGELQSYRVDADLFNAVQTMTPMQWEYVTHNLSKVTQFASRGVVYDPFFIASQFVIDNLATFIQSKYGMNPLVDTTHAIVAQLFRTKSYRELLAEGGPASWQSLQYANPKLVASSVETAGSNAFEIAAKNVKEMNLMQAYKTLVNPIAEAARVAEYLAARRHGASAMEATYAAWDVMGNTRMEGASQLVHSLNQMAMFSRPSISALDKLLKESGMHPFQVPEYSHTVVGKTMERVGVPARAAAMTQILTKGLIAITLPTIALWTLSKDDEEIRQMRQTKTGVRYWFFRNPVDQSIVRMRKPHVYGELLGTSVERALDVAYGKDPQSVGQIASALGQDASFNVIPLPVQIAWNLGTNQDSYSDRPIVSEGDKLIEPSLAGANKATPFARGIAQAIAPATAMSTNEMVRTAGSPAGIDYAMGAFGGMLGQDALKLLGVANQWRKDGIIPPKEELPIISKVFIKYPSTGAGSIGAFYETAQNIDEATKTLKYYEDRDPSKIAPYIEANKALLIMADMFNSTRKELVDNRRAIEDLKNMTGIDPANRNQIIDQLTLDMIRKAKMANELYKRMQQ</sequence>
<reference evidence="7" key="1">
    <citation type="submission" date="2020-05" db="EMBL/GenBank/DDBJ databases">
        <authorList>
            <person name="Chiriac C."/>
            <person name="Salcher M."/>
            <person name="Ghai R."/>
            <person name="Kavagutti S V."/>
        </authorList>
    </citation>
    <scope>NUCLEOTIDE SEQUENCE</scope>
</reference>
<dbReference type="EMBL" id="LR797472">
    <property type="protein sequence ID" value="CAB4218201.1"/>
    <property type="molecule type" value="Genomic_DNA"/>
</dbReference>
<dbReference type="EMBL" id="LR797286">
    <property type="protein sequence ID" value="CAB4199154.1"/>
    <property type="molecule type" value="Genomic_DNA"/>
</dbReference>
<evidence type="ECO:0000313" key="5">
    <source>
        <dbReference type="EMBL" id="CAB4171291.1"/>
    </source>
</evidence>
<feature type="domain" description="Large polyvalent protein associated" evidence="3">
    <location>
        <begin position="1612"/>
        <end position="1764"/>
    </location>
</feature>
<evidence type="ECO:0000313" key="6">
    <source>
        <dbReference type="EMBL" id="CAB4182976.1"/>
    </source>
</evidence>
<organism evidence="7">
    <name type="scientific">uncultured Caudovirales phage</name>
    <dbReference type="NCBI Taxonomy" id="2100421"/>
    <lineage>
        <taxon>Viruses</taxon>
        <taxon>Duplodnaviria</taxon>
        <taxon>Heunggongvirae</taxon>
        <taxon>Uroviricota</taxon>
        <taxon>Caudoviricetes</taxon>
        <taxon>Peduoviridae</taxon>
        <taxon>Maltschvirus</taxon>
        <taxon>Maltschvirus maltsch</taxon>
    </lineage>
</organism>
<dbReference type="EMBL" id="LR796772">
    <property type="protein sequence ID" value="CAB4164960.1"/>
    <property type="molecule type" value="Genomic_DNA"/>
</dbReference>
<evidence type="ECO:0000313" key="7">
    <source>
        <dbReference type="EMBL" id="CAB4187588.1"/>
    </source>
</evidence>
<evidence type="ECO:0000313" key="4">
    <source>
        <dbReference type="EMBL" id="CAB4164960.1"/>
    </source>
</evidence>
<feature type="region of interest" description="Disordered" evidence="2">
    <location>
        <begin position="333"/>
        <end position="357"/>
    </location>
</feature>
<keyword evidence="1" id="KW-0175">Coiled coil</keyword>
<evidence type="ECO:0000259" key="3">
    <source>
        <dbReference type="Pfam" id="PF18857"/>
    </source>
</evidence>
<evidence type="ECO:0000256" key="1">
    <source>
        <dbReference type="SAM" id="Coils"/>
    </source>
</evidence>
<name>A0A6J5R260_9CAUD</name>
<dbReference type="Pfam" id="PF18857">
    <property type="entry name" value="LPD38"/>
    <property type="match status" value="1"/>
</dbReference>
<dbReference type="EMBL" id="LR797109">
    <property type="protein sequence ID" value="CAB4187588.1"/>
    <property type="molecule type" value="Genomic_DNA"/>
</dbReference>
<dbReference type="EMBL" id="LR797039">
    <property type="protein sequence ID" value="CAB4182976.1"/>
    <property type="molecule type" value="Genomic_DNA"/>
</dbReference>
<evidence type="ECO:0000313" key="9">
    <source>
        <dbReference type="EMBL" id="CAB4218201.1"/>
    </source>
</evidence>
<evidence type="ECO:0000256" key="2">
    <source>
        <dbReference type="SAM" id="MobiDB-lite"/>
    </source>
</evidence>
<feature type="region of interest" description="Disordered" evidence="2">
    <location>
        <begin position="1"/>
        <end position="45"/>
    </location>
</feature>
<dbReference type="InterPro" id="IPR040561">
    <property type="entry name" value="LPD38"/>
</dbReference>